<accession>A0A1F5Z7F7</accession>
<proteinExistence type="predicted"/>
<organism evidence="2 3">
    <name type="scientific">Candidatus Gottesmanbacteria bacterium RBG_16_43_7</name>
    <dbReference type="NCBI Taxonomy" id="1798373"/>
    <lineage>
        <taxon>Bacteria</taxon>
        <taxon>Candidatus Gottesmaniibacteriota</taxon>
    </lineage>
</organism>
<dbReference type="Proteomes" id="UP000176854">
    <property type="component" value="Unassembled WGS sequence"/>
</dbReference>
<dbReference type="STRING" id="1798373.A2154_03535"/>
<dbReference type="EMBL" id="MFJC01000070">
    <property type="protein sequence ID" value="OGG08323.1"/>
    <property type="molecule type" value="Genomic_DNA"/>
</dbReference>
<keyword evidence="1" id="KW-0472">Membrane</keyword>
<gene>
    <name evidence="2" type="ORF">A2154_03535</name>
</gene>
<sequence>MNKRTHAITHFLMLGAILSSAVLAFLLLKGNTLIQLFIGIVLAVSYTLWGAIYHHFEGDLHLRVVIEYIFIGAISVLLIMTVLGY</sequence>
<feature type="transmembrane region" description="Helical" evidence="1">
    <location>
        <begin position="65"/>
        <end position="84"/>
    </location>
</feature>
<keyword evidence="1" id="KW-1133">Transmembrane helix</keyword>
<keyword evidence="1" id="KW-0812">Transmembrane</keyword>
<protein>
    <submittedName>
        <fullName evidence="2">Uncharacterized protein</fullName>
    </submittedName>
</protein>
<evidence type="ECO:0000313" key="3">
    <source>
        <dbReference type="Proteomes" id="UP000176854"/>
    </source>
</evidence>
<feature type="transmembrane region" description="Helical" evidence="1">
    <location>
        <begin position="34"/>
        <end position="53"/>
    </location>
</feature>
<dbReference type="AlphaFoldDB" id="A0A1F5Z7F7"/>
<reference evidence="2 3" key="1">
    <citation type="journal article" date="2016" name="Nat. Commun.">
        <title>Thousands of microbial genomes shed light on interconnected biogeochemical processes in an aquifer system.</title>
        <authorList>
            <person name="Anantharaman K."/>
            <person name="Brown C.T."/>
            <person name="Hug L.A."/>
            <person name="Sharon I."/>
            <person name="Castelle C.J."/>
            <person name="Probst A.J."/>
            <person name="Thomas B.C."/>
            <person name="Singh A."/>
            <person name="Wilkins M.J."/>
            <person name="Karaoz U."/>
            <person name="Brodie E.L."/>
            <person name="Williams K.H."/>
            <person name="Hubbard S.S."/>
            <person name="Banfield J.F."/>
        </authorList>
    </citation>
    <scope>NUCLEOTIDE SEQUENCE [LARGE SCALE GENOMIC DNA]</scope>
</reference>
<evidence type="ECO:0000256" key="1">
    <source>
        <dbReference type="SAM" id="Phobius"/>
    </source>
</evidence>
<name>A0A1F5Z7F7_9BACT</name>
<comment type="caution">
    <text evidence="2">The sequence shown here is derived from an EMBL/GenBank/DDBJ whole genome shotgun (WGS) entry which is preliminary data.</text>
</comment>
<feature type="transmembrane region" description="Helical" evidence="1">
    <location>
        <begin position="7"/>
        <end position="28"/>
    </location>
</feature>
<evidence type="ECO:0000313" key="2">
    <source>
        <dbReference type="EMBL" id="OGG08323.1"/>
    </source>
</evidence>